<dbReference type="EMBL" id="CM042047">
    <property type="protein sequence ID" value="KAI3770008.1"/>
    <property type="molecule type" value="Genomic_DNA"/>
</dbReference>
<sequence length="314" mass="34611">MSDIPTIPDPPADDAVIDSLIASEPHHRPIHRSIHRQDSINWILTAHAHYGFKPATAILSVNYFDRFLSSASLPGNNIWAFQLLSVACLSLAAKMEELRIPSLVDLQVSEPRFVFESKTVQSMELLVLSNLHWRLRSVTPFDFLNYFISQLPVSCRPDNHDPHGRFGSACSDLIVSTTRVIDFLLFPPSVIAAEAVIAAAGGVDLPESFYKKVNKEMVGSCHQLMDVLLVDTCPSADQSEMKLRRAEQSRQQPPSSPDRVLDAAACVSCNTCSNDGGLFGPISTSGNGYGSLENLSQAEPPKKRLRSFVQEEHQ</sequence>
<gene>
    <name evidence="1" type="ORF">L6452_01126</name>
</gene>
<evidence type="ECO:0000313" key="2">
    <source>
        <dbReference type="Proteomes" id="UP001055879"/>
    </source>
</evidence>
<dbReference type="Proteomes" id="UP001055879">
    <property type="component" value="Linkage Group LG01"/>
</dbReference>
<keyword evidence="2" id="KW-1185">Reference proteome</keyword>
<organism evidence="1 2">
    <name type="scientific">Arctium lappa</name>
    <name type="common">Greater burdock</name>
    <name type="synonym">Lappa major</name>
    <dbReference type="NCBI Taxonomy" id="4217"/>
    <lineage>
        <taxon>Eukaryota</taxon>
        <taxon>Viridiplantae</taxon>
        <taxon>Streptophyta</taxon>
        <taxon>Embryophyta</taxon>
        <taxon>Tracheophyta</taxon>
        <taxon>Spermatophyta</taxon>
        <taxon>Magnoliopsida</taxon>
        <taxon>eudicotyledons</taxon>
        <taxon>Gunneridae</taxon>
        <taxon>Pentapetalae</taxon>
        <taxon>asterids</taxon>
        <taxon>campanulids</taxon>
        <taxon>Asterales</taxon>
        <taxon>Asteraceae</taxon>
        <taxon>Carduoideae</taxon>
        <taxon>Cardueae</taxon>
        <taxon>Arctiinae</taxon>
        <taxon>Arctium</taxon>
    </lineage>
</organism>
<accession>A0ACB9FGF9</accession>
<name>A0ACB9FGF9_ARCLA</name>
<evidence type="ECO:0000313" key="1">
    <source>
        <dbReference type="EMBL" id="KAI3770008.1"/>
    </source>
</evidence>
<reference evidence="1 2" key="2">
    <citation type="journal article" date="2022" name="Mol. Ecol. Resour.">
        <title>The genomes of chicory, endive, great burdock and yacon provide insights into Asteraceae paleo-polyploidization history and plant inulin production.</title>
        <authorList>
            <person name="Fan W."/>
            <person name="Wang S."/>
            <person name="Wang H."/>
            <person name="Wang A."/>
            <person name="Jiang F."/>
            <person name="Liu H."/>
            <person name="Zhao H."/>
            <person name="Xu D."/>
            <person name="Zhang Y."/>
        </authorList>
    </citation>
    <scope>NUCLEOTIDE SEQUENCE [LARGE SCALE GENOMIC DNA]</scope>
    <source>
        <strain evidence="2">cv. Niubang</strain>
    </source>
</reference>
<proteinExistence type="predicted"/>
<protein>
    <submittedName>
        <fullName evidence="1">Uncharacterized protein</fullName>
    </submittedName>
</protein>
<comment type="caution">
    <text evidence="1">The sequence shown here is derived from an EMBL/GenBank/DDBJ whole genome shotgun (WGS) entry which is preliminary data.</text>
</comment>
<reference evidence="2" key="1">
    <citation type="journal article" date="2022" name="Mol. Ecol. Resour.">
        <title>The genomes of chicory, endive, great burdock and yacon provide insights into Asteraceae palaeo-polyploidization history and plant inulin production.</title>
        <authorList>
            <person name="Fan W."/>
            <person name="Wang S."/>
            <person name="Wang H."/>
            <person name="Wang A."/>
            <person name="Jiang F."/>
            <person name="Liu H."/>
            <person name="Zhao H."/>
            <person name="Xu D."/>
            <person name="Zhang Y."/>
        </authorList>
    </citation>
    <scope>NUCLEOTIDE SEQUENCE [LARGE SCALE GENOMIC DNA]</scope>
    <source>
        <strain evidence="2">cv. Niubang</strain>
    </source>
</reference>